<reference evidence="1" key="1">
    <citation type="submission" date="2017-12" db="EMBL/GenBank/DDBJ databases">
        <title>Gene loss provides genomic basis for host adaptation in cereal stripe rust fungi.</title>
        <authorList>
            <person name="Xia C."/>
        </authorList>
    </citation>
    <scope>NUCLEOTIDE SEQUENCE [LARGE SCALE GENOMIC DNA]</scope>
    <source>
        <strain evidence="1">93-210</strain>
    </source>
</reference>
<organism evidence="1 2">
    <name type="scientific">Puccinia striiformis</name>
    <dbReference type="NCBI Taxonomy" id="27350"/>
    <lineage>
        <taxon>Eukaryota</taxon>
        <taxon>Fungi</taxon>
        <taxon>Dikarya</taxon>
        <taxon>Basidiomycota</taxon>
        <taxon>Pucciniomycotina</taxon>
        <taxon>Pucciniomycetes</taxon>
        <taxon>Pucciniales</taxon>
        <taxon>Pucciniaceae</taxon>
        <taxon>Puccinia</taxon>
    </lineage>
</organism>
<dbReference type="AlphaFoldDB" id="A0A2S4W8P1"/>
<dbReference type="Proteomes" id="UP000239156">
    <property type="component" value="Unassembled WGS sequence"/>
</dbReference>
<proteinExistence type="predicted"/>
<gene>
    <name evidence="1" type="ORF">PSTT_00144</name>
</gene>
<comment type="caution">
    <text evidence="1">The sequence shown here is derived from an EMBL/GenBank/DDBJ whole genome shotgun (WGS) entry which is preliminary data.</text>
</comment>
<dbReference type="VEuPathDB" id="FungiDB:PSHT_01444"/>
<protein>
    <submittedName>
        <fullName evidence="1">Uncharacterized protein</fullName>
    </submittedName>
</protein>
<evidence type="ECO:0000313" key="2">
    <source>
        <dbReference type="Proteomes" id="UP000239156"/>
    </source>
</evidence>
<accession>A0A2S4W8P1</accession>
<evidence type="ECO:0000313" key="1">
    <source>
        <dbReference type="EMBL" id="POW18057.1"/>
    </source>
</evidence>
<keyword evidence="2" id="KW-1185">Reference proteome</keyword>
<dbReference type="VEuPathDB" id="FungiDB:PSTT_00144"/>
<sequence length="139" mass="16104">MLTSQGSVLTWLDKTPKKLTDMSNPSSDIGSYTRFTAGSCASRITSALQLRQSVPERLSKRIFTIIFERLWVERYQNSHTVNLKEINSVISLVELLVQLKLKDYSFVIYFLPLHNHTRWFMVFVKSIQARCFLPNTLAM</sequence>
<dbReference type="EMBL" id="PKSL01000001">
    <property type="protein sequence ID" value="POW18057.1"/>
    <property type="molecule type" value="Genomic_DNA"/>
</dbReference>
<name>A0A2S4W8P1_9BASI</name>